<name>G3AYK1_CANTC</name>
<dbReference type="AlphaFoldDB" id="G3AYK1"/>
<keyword evidence="3" id="KW-1185">Reference proteome</keyword>
<proteinExistence type="predicted"/>
<dbReference type="KEGG" id="cten:18249689"/>
<gene>
    <name evidence="2" type="ORF">CANTEDRAFT_133296</name>
</gene>
<dbReference type="Proteomes" id="UP000000707">
    <property type="component" value="Unassembled WGS sequence"/>
</dbReference>
<dbReference type="RefSeq" id="XP_006684444.1">
    <property type="nucleotide sequence ID" value="XM_006684381.1"/>
</dbReference>
<feature type="compositionally biased region" description="Basic and acidic residues" evidence="1">
    <location>
        <begin position="33"/>
        <end position="45"/>
    </location>
</feature>
<evidence type="ECO:0000313" key="3">
    <source>
        <dbReference type="Proteomes" id="UP000000707"/>
    </source>
</evidence>
<dbReference type="GeneID" id="18249689"/>
<reference evidence="2 3" key="1">
    <citation type="journal article" date="2011" name="Proc. Natl. Acad. Sci. U.S.A.">
        <title>Comparative genomics of xylose-fermenting fungi for enhanced biofuel production.</title>
        <authorList>
            <person name="Wohlbach D.J."/>
            <person name="Kuo A."/>
            <person name="Sato T.K."/>
            <person name="Potts K.M."/>
            <person name="Salamov A.A."/>
            <person name="LaButti K.M."/>
            <person name="Sun H."/>
            <person name="Clum A."/>
            <person name="Pangilinan J.L."/>
            <person name="Lindquist E.A."/>
            <person name="Lucas S."/>
            <person name="Lapidus A."/>
            <person name="Jin M."/>
            <person name="Gunawan C."/>
            <person name="Balan V."/>
            <person name="Dale B.E."/>
            <person name="Jeffries T.W."/>
            <person name="Zinkel R."/>
            <person name="Barry K.W."/>
            <person name="Grigoriev I.V."/>
            <person name="Gasch A.P."/>
        </authorList>
    </citation>
    <scope>NUCLEOTIDE SEQUENCE [LARGE SCALE GENOMIC DNA]</scope>
    <source>
        <strain evidence="3">ATCC 10573 / BCRC 21748 / CBS 615 / JCM 9827 / NBRC 10315 / NRRL Y-1498 / VKM Y-70</strain>
    </source>
</reference>
<sequence>MNIPGYYYDKAKSRYFKITNGSIDHSYHNNKVEQEKRDEENERKQASQQNTLTKRSGNQASKYKRLYLSCSLDNIKLGLTRPNHTLIEFERFKSIKLLNWVYFSELECRMWDQLKVQGEQFVVTTNQSRNFMILNTSKVLRNLHNKEMKSDDVMHRFEDNLGLNYNLNELINKLNLLPYEYLTISCHKNLVFYNFISESDLDNPQIYQNFIRLSVIDKIQRKYVKIDKSNVIYSFINNLPDGEIKKDLFHLFGMNIISIHENDDMFDYRLRHLKNFKRFFITFSQFIDNYLILGTNSGIVYLIKFQYNEDTKELQFYQDIIKFKFERSIKLEKINKIDKVNEYLFISSFKRLIILNLQTNSRSIYSIGELIKNFKVFKVLNVFKIVLISYKRIENVNFSLDTEGFEAINSFELLSSNLINQFSLVTIKNNVILNQSNDSLFIVNLNNLNFARVTLENMNQKINGLIRLGENVLLINFKNSDNSNYFNFYQV</sequence>
<dbReference type="OrthoDB" id="128867at2759"/>
<organism evidence="3">
    <name type="scientific">Candida tenuis (strain ATCC 10573 / BCRC 21748 / CBS 615 / JCM 9827 / NBRC 10315 / NRRL Y-1498 / VKM Y-70)</name>
    <name type="common">Yeast</name>
    <name type="synonym">Yamadazyma tenuis</name>
    <dbReference type="NCBI Taxonomy" id="590646"/>
    <lineage>
        <taxon>Eukaryota</taxon>
        <taxon>Fungi</taxon>
        <taxon>Dikarya</taxon>
        <taxon>Ascomycota</taxon>
        <taxon>Saccharomycotina</taxon>
        <taxon>Pichiomycetes</taxon>
        <taxon>Debaryomycetaceae</taxon>
        <taxon>Yamadazyma</taxon>
    </lineage>
</organism>
<evidence type="ECO:0000313" key="2">
    <source>
        <dbReference type="EMBL" id="EGV65870.1"/>
    </source>
</evidence>
<dbReference type="EMBL" id="GL996512">
    <property type="protein sequence ID" value="EGV65870.1"/>
    <property type="molecule type" value="Genomic_DNA"/>
</dbReference>
<dbReference type="HOGENOM" id="CLU_602843_0_0_1"/>
<accession>G3AYK1</accession>
<evidence type="ECO:0000256" key="1">
    <source>
        <dbReference type="SAM" id="MobiDB-lite"/>
    </source>
</evidence>
<feature type="region of interest" description="Disordered" evidence="1">
    <location>
        <begin position="33"/>
        <end position="58"/>
    </location>
</feature>
<protein>
    <submittedName>
        <fullName evidence="2">Uncharacterized protein</fullName>
    </submittedName>
</protein>
<feature type="compositionally biased region" description="Polar residues" evidence="1">
    <location>
        <begin position="46"/>
        <end position="58"/>
    </location>
</feature>